<feature type="compositionally biased region" description="Basic and acidic residues" evidence="1">
    <location>
        <begin position="170"/>
        <end position="203"/>
    </location>
</feature>
<keyword evidence="4" id="KW-1185">Reference proteome</keyword>
<protein>
    <recommendedName>
        <fullName evidence="2">KfrA N-terminal DNA-binding domain-containing protein</fullName>
    </recommendedName>
</protein>
<gene>
    <name evidence="3" type="ORF">GCM10011394_13910</name>
</gene>
<evidence type="ECO:0000256" key="1">
    <source>
        <dbReference type="SAM" id="MobiDB-lite"/>
    </source>
</evidence>
<accession>A0ABQ2ECP3</accession>
<dbReference type="RefSeq" id="WP_132986077.1">
    <property type="nucleotide sequence ID" value="NZ_BMME01000001.1"/>
</dbReference>
<name>A0ABQ2ECP3_9GAMM</name>
<dbReference type="InterPro" id="IPR021104">
    <property type="entry name" value="KfrA_DNA-bd_N"/>
</dbReference>
<dbReference type="EMBL" id="BMME01000001">
    <property type="protein sequence ID" value="GGK05981.1"/>
    <property type="molecule type" value="Genomic_DNA"/>
</dbReference>
<feature type="domain" description="KfrA N-terminal DNA-binding" evidence="2">
    <location>
        <begin position="6"/>
        <end position="125"/>
    </location>
</feature>
<organism evidence="3 4">
    <name type="scientific">Luteimonas terricola</name>
    <dbReference type="NCBI Taxonomy" id="645597"/>
    <lineage>
        <taxon>Bacteria</taxon>
        <taxon>Pseudomonadati</taxon>
        <taxon>Pseudomonadota</taxon>
        <taxon>Gammaproteobacteria</taxon>
        <taxon>Lysobacterales</taxon>
        <taxon>Lysobacteraceae</taxon>
        <taxon>Luteimonas</taxon>
    </lineage>
</organism>
<reference evidence="4" key="1">
    <citation type="journal article" date="2019" name="Int. J. Syst. Evol. Microbiol.">
        <title>The Global Catalogue of Microorganisms (GCM) 10K type strain sequencing project: providing services to taxonomists for standard genome sequencing and annotation.</title>
        <authorList>
            <consortium name="The Broad Institute Genomics Platform"/>
            <consortium name="The Broad Institute Genome Sequencing Center for Infectious Disease"/>
            <person name="Wu L."/>
            <person name="Ma J."/>
        </authorList>
    </citation>
    <scope>NUCLEOTIDE SEQUENCE [LARGE SCALE GENOMIC DNA]</scope>
    <source>
        <strain evidence="4">CGMCC 1.8985</strain>
    </source>
</reference>
<feature type="region of interest" description="Disordered" evidence="1">
    <location>
        <begin position="169"/>
        <end position="203"/>
    </location>
</feature>
<proteinExistence type="predicted"/>
<dbReference type="Pfam" id="PF11740">
    <property type="entry name" value="KfrA_N"/>
    <property type="match status" value="1"/>
</dbReference>
<feature type="region of interest" description="Disordered" evidence="1">
    <location>
        <begin position="283"/>
        <end position="318"/>
    </location>
</feature>
<feature type="compositionally biased region" description="Basic residues" evidence="1">
    <location>
        <begin position="294"/>
        <end position="305"/>
    </location>
</feature>
<evidence type="ECO:0000313" key="4">
    <source>
        <dbReference type="Proteomes" id="UP000599009"/>
    </source>
</evidence>
<sequence>MARGITESDVHTAADEIVAAGERPTVERIRTHLGTGSPNTVTRWLETWWQGLGQRLHAQQARLSLPEAPDAVAALAGDLWRLALESASDNAHKAVAADRIVLQEAQAALQAERKAFAVEASSLRSDVEAAAHAERVATAQAAELKRLTIQLEGQLTELAQQRDATLARAADAESARQAAERRLQDLQDAGQSERETLTNHVRAIEDRAHAEVDRARQESKEFKGLLAALKKERASSEKSHLRAVEQGNAKAAEASRQAEIQRARADALEDQLARLRDLPAALEATLRRSTSPLKPRKSGTKKAARRSGNPPKVTADNK</sequence>
<comment type="caution">
    <text evidence="3">The sequence shown here is derived from an EMBL/GenBank/DDBJ whole genome shotgun (WGS) entry which is preliminary data.</text>
</comment>
<evidence type="ECO:0000259" key="2">
    <source>
        <dbReference type="Pfam" id="PF11740"/>
    </source>
</evidence>
<dbReference type="Proteomes" id="UP000599009">
    <property type="component" value="Unassembled WGS sequence"/>
</dbReference>
<evidence type="ECO:0000313" key="3">
    <source>
        <dbReference type="EMBL" id="GGK05981.1"/>
    </source>
</evidence>